<evidence type="ECO:0000313" key="1">
    <source>
        <dbReference type="EMBL" id="CRY98080.1"/>
    </source>
</evidence>
<sequence length="67" mass="8012">MKNQKTDRILTAIRVESLTKMLEWSLGTEYNELREMYISEAIDYLDAWRGSIFDTEEEEEDFSHYGI</sequence>
<reference evidence="1" key="1">
    <citation type="submission" date="2015-06" db="EMBL/GenBank/DDBJ databases">
        <authorList>
            <person name="Joergensen T."/>
        </authorList>
    </citation>
    <scope>NUCLEOTIDE SEQUENCE</scope>
    <source>
        <strain evidence="1">RGRH1831</strain>
    </source>
</reference>
<protein>
    <submittedName>
        <fullName evidence="1">Uncharacterized protein</fullName>
    </submittedName>
</protein>
<reference evidence="1" key="2">
    <citation type="submission" date="2015-07" db="EMBL/GenBank/DDBJ databases">
        <title>Plasmids, circular viruses and viroids from rat gut.</title>
        <authorList>
            <person name="Jorgensen T.J."/>
            <person name="Hansen M.A."/>
            <person name="Xu Z."/>
            <person name="Tabak M.A."/>
            <person name="Sorensen S.J."/>
            <person name="Hansen L.H."/>
        </authorList>
    </citation>
    <scope>NUCLEOTIDE SEQUENCE</scope>
    <source>
        <strain evidence="1">RGRH1831</strain>
    </source>
</reference>
<name>A0A0H5Q9M3_9ZZZZ</name>
<dbReference type="AlphaFoldDB" id="A0A0H5Q9M3"/>
<organism evidence="1">
    <name type="scientific">uncultured prokaryote</name>
    <dbReference type="NCBI Taxonomy" id="198431"/>
    <lineage>
        <taxon>unclassified sequences</taxon>
        <taxon>environmental samples</taxon>
    </lineage>
</organism>
<dbReference type="EMBL" id="LN854328">
    <property type="protein sequence ID" value="CRY98080.1"/>
    <property type="molecule type" value="Genomic_DNA"/>
</dbReference>
<accession>A0A0H5Q9M3</accession>
<proteinExistence type="predicted"/>